<accession>K1VA45</accession>
<proteinExistence type="predicted"/>
<feature type="non-terminal residue" evidence="1">
    <location>
        <position position="1"/>
    </location>
</feature>
<dbReference type="AlphaFoldDB" id="K1VA45"/>
<organism evidence="1">
    <name type="scientific">human gut metagenome</name>
    <dbReference type="NCBI Taxonomy" id="408170"/>
    <lineage>
        <taxon>unclassified sequences</taxon>
        <taxon>metagenomes</taxon>
        <taxon>organismal metagenomes</taxon>
    </lineage>
</organism>
<name>K1VA45_9ZZZZ</name>
<sequence>YIVTVCADQSDEIFDVEEVLVV</sequence>
<protein>
    <submittedName>
        <fullName evidence="1">Uncharacterized protein</fullName>
    </submittedName>
</protein>
<dbReference type="EMBL" id="AJWY01000697">
    <property type="protein sequence ID" value="EKC80821.1"/>
    <property type="molecule type" value="Genomic_DNA"/>
</dbReference>
<gene>
    <name evidence="1" type="ORF">LEA_00982</name>
</gene>
<reference evidence="1" key="1">
    <citation type="journal article" date="2013" name="Environ. Microbiol.">
        <title>Microbiota from the distal guts of lean and obese adolescents exhibit partial functional redundancy besides clear differences in community structure.</title>
        <authorList>
            <person name="Ferrer M."/>
            <person name="Ruiz A."/>
            <person name="Lanza F."/>
            <person name="Haange S.B."/>
            <person name="Oberbach A."/>
            <person name="Till H."/>
            <person name="Bargiela R."/>
            <person name="Campoy C."/>
            <person name="Segura M.T."/>
            <person name="Richter M."/>
            <person name="von Bergen M."/>
            <person name="Seifert J."/>
            <person name="Suarez A."/>
        </authorList>
    </citation>
    <scope>NUCLEOTIDE SEQUENCE</scope>
</reference>
<comment type="caution">
    <text evidence="1">The sequence shown here is derived from an EMBL/GenBank/DDBJ whole genome shotgun (WGS) entry which is preliminary data.</text>
</comment>
<evidence type="ECO:0000313" key="1">
    <source>
        <dbReference type="EMBL" id="EKC80821.1"/>
    </source>
</evidence>